<evidence type="ECO:0000259" key="11">
    <source>
        <dbReference type="PROSITE" id="PS50089"/>
    </source>
</evidence>
<dbReference type="Gene3D" id="3.30.40.10">
    <property type="entry name" value="Zinc/RING finger domain, C3HC4 (zinc finger)"/>
    <property type="match status" value="1"/>
</dbReference>
<evidence type="ECO:0000256" key="10">
    <source>
        <dbReference type="SAM" id="MobiDB-lite"/>
    </source>
</evidence>
<dbReference type="GO" id="GO:0005634">
    <property type="term" value="C:nucleus"/>
    <property type="evidence" value="ECO:0007669"/>
    <property type="project" value="TreeGrafter"/>
</dbReference>
<dbReference type="PROSITE" id="PS51192">
    <property type="entry name" value="HELICASE_ATP_BIND_1"/>
    <property type="match status" value="1"/>
</dbReference>
<dbReference type="EnsemblPlants" id="LPERR07G13390.1">
    <property type="protein sequence ID" value="LPERR07G13390.1"/>
    <property type="gene ID" value="LPERR07G13390"/>
</dbReference>
<dbReference type="STRING" id="77586.A0A0D9WZD0"/>
<dbReference type="Gene3D" id="3.40.50.300">
    <property type="entry name" value="P-loop containing nucleotide triphosphate hydrolases"/>
    <property type="match status" value="1"/>
</dbReference>
<dbReference type="GO" id="GO:0005524">
    <property type="term" value="F:ATP binding"/>
    <property type="evidence" value="ECO:0007669"/>
    <property type="project" value="UniProtKB-KW"/>
</dbReference>
<reference evidence="14 15" key="1">
    <citation type="submission" date="2012-08" db="EMBL/GenBank/DDBJ databases">
        <title>Oryza genome evolution.</title>
        <authorList>
            <person name="Wing R.A."/>
        </authorList>
    </citation>
    <scope>NUCLEOTIDE SEQUENCE</scope>
</reference>
<dbReference type="SMART" id="SM00490">
    <property type="entry name" value="HELICc"/>
    <property type="match status" value="1"/>
</dbReference>
<dbReference type="InterPro" id="IPR050628">
    <property type="entry name" value="SNF2_RAD54_helicase_TF"/>
</dbReference>
<reference evidence="15" key="2">
    <citation type="submission" date="2013-12" db="EMBL/GenBank/DDBJ databases">
        <authorList>
            <person name="Yu Y."/>
            <person name="Lee S."/>
            <person name="de Baynast K."/>
            <person name="Wissotski M."/>
            <person name="Liu L."/>
            <person name="Talag J."/>
            <person name="Goicoechea J."/>
            <person name="Angelova A."/>
            <person name="Jetty R."/>
            <person name="Kudrna D."/>
            <person name="Golser W."/>
            <person name="Rivera L."/>
            <person name="Zhang J."/>
            <person name="Wing R."/>
        </authorList>
    </citation>
    <scope>NUCLEOTIDE SEQUENCE</scope>
</reference>
<evidence type="ECO:0000256" key="6">
    <source>
        <dbReference type="ARBA" id="ARBA00022806"/>
    </source>
</evidence>
<keyword evidence="2" id="KW-0479">Metal-binding</keyword>
<evidence type="ECO:0000256" key="5">
    <source>
        <dbReference type="ARBA" id="ARBA00022801"/>
    </source>
</evidence>
<keyword evidence="3" id="KW-0547">Nucleotide-binding</keyword>
<dbReference type="GO" id="GO:0008270">
    <property type="term" value="F:zinc ion binding"/>
    <property type="evidence" value="ECO:0007669"/>
    <property type="project" value="UniProtKB-KW"/>
</dbReference>
<keyword evidence="6" id="KW-0347">Helicase</keyword>
<feature type="compositionally biased region" description="Basic residues" evidence="10">
    <location>
        <begin position="90"/>
        <end position="103"/>
    </location>
</feature>
<dbReference type="PANTHER" id="PTHR45626">
    <property type="entry name" value="TRANSCRIPTION TERMINATION FACTOR 2-RELATED"/>
    <property type="match status" value="1"/>
</dbReference>
<dbReference type="CDD" id="cd18008">
    <property type="entry name" value="DEXDc_SHPRH-like"/>
    <property type="match status" value="1"/>
</dbReference>
<dbReference type="SUPFAM" id="SSF52540">
    <property type="entry name" value="P-loop containing nucleoside triphosphate hydrolases"/>
    <property type="match status" value="2"/>
</dbReference>
<dbReference type="SUPFAM" id="SSF57850">
    <property type="entry name" value="RING/U-box"/>
    <property type="match status" value="1"/>
</dbReference>
<proteinExistence type="inferred from homology"/>
<dbReference type="GO" id="GO:0006289">
    <property type="term" value="P:nucleotide-excision repair"/>
    <property type="evidence" value="ECO:0007669"/>
    <property type="project" value="TreeGrafter"/>
</dbReference>
<dbReference type="GO" id="GO:0008094">
    <property type="term" value="F:ATP-dependent activity, acting on DNA"/>
    <property type="evidence" value="ECO:0007669"/>
    <property type="project" value="TreeGrafter"/>
</dbReference>
<feature type="domain" description="Helicase ATP-binding" evidence="12">
    <location>
        <begin position="176"/>
        <end position="435"/>
    </location>
</feature>
<reference evidence="14" key="3">
    <citation type="submission" date="2015-04" db="UniProtKB">
        <authorList>
            <consortium name="EnsemblPlants"/>
        </authorList>
    </citation>
    <scope>IDENTIFICATION</scope>
</reference>
<dbReference type="GO" id="GO:0016787">
    <property type="term" value="F:hydrolase activity"/>
    <property type="evidence" value="ECO:0007669"/>
    <property type="project" value="UniProtKB-KW"/>
</dbReference>
<feature type="compositionally biased region" description="Acidic residues" evidence="10">
    <location>
        <begin position="353"/>
        <end position="364"/>
    </location>
</feature>
<protein>
    <recommendedName>
        <fullName evidence="16">DNA repair protein RAD16</fullName>
    </recommendedName>
</protein>
<evidence type="ECO:0000313" key="15">
    <source>
        <dbReference type="Proteomes" id="UP000032180"/>
    </source>
</evidence>
<evidence type="ECO:0000256" key="8">
    <source>
        <dbReference type="ARBA" id="ARBA00022840"/>
    </source>
</evidence>
<dbReference type="eggNOG" id="KOG1002">
    <property type="taxonomic scope" value="Eukaryota"/>
</dbReference>
<keyword evidence="7" id="KW-0862">Zinc</keyword>
<dbReference type="InterPro" id="IPR017907">
    <property type="entry name" value="Znf_RING_CS"/>
</dbReference>
<feature type="compositionally biased region" description="Acidic residues" evidence="10">
    <location>
        <begin position="21"/>
        <end position="62"/>
    </location>
</feature>
<evidence type="ECO:0008006" key="16">
    <source>
        <dbReference type="Google" id="ProtNLM"/>
    </source>
</evidence>
<feature type="compositionally biased region" description="Pro residues" evidence="10">
    <location>
        <begin position="72"/>
        <end position="81"/>
    </location>
</feature>
<feature type="compositionally biased region" description="Low complexity" evidence="10">
    <location>
        <begin position="1"/>
        <end position="12"/>
    </location>
</feature>
<feature type="region of interest" description="Disordered" evidence="10">
    <location>
        <begin position="1"/>
        <end position="114"/>
    </location>
</feature>
<dbReference type="Gramene" id="LPERR07G13390.1">
    <property type="protein sequence ID" value="LPERR07G13390.1"/>
    <property type="gene ID" value="LPERR07G13390"/>
</dbReference>
<evidence type="ECO:0000256" key="4">
    <source>
        <dbReference type="ARBA" id="ARBA00022771"/>
    </source>
</evidence>
<evidence type="ECO:0000259" key="13">
    <source>
        <dbReference type="PROSITE" id="PS51194"/>
    </source>
</evidence>
<dbReference type="Pfam" id="PF13923">
    <property type="entry name" value="zf-C3HC4_2"/>
    <property type="match status" value="1"/>
</dbReference>
<feature type="region of interest" description="Disordered" evidence="10">
    <location>
        <begin position="327"/>
        <end position="373"/>
    </location>
</feature>
<dbReference type="GO" id="GO:0004386">
    <property type="term" value="F:helicase activity"/>
    <property type="evidence" value="ECO:0007669"/>
    <property type="project" value="UniProtKB-KW"/>
</dbReference>
<dbReference type="InterPro" id="IPR000330">
    <property type="entry name" value="SNF2_N"/>
</dbReference>
<dbReference type="InterPro" id="IPR038718">
    <property type="entry name" value="SNF2-like_sf"/>
</dbReference>
<keyword evidence="8" id="KW-0067">ATP-binding</keyword>
<feature type="region of interest" description="Disordered" evidence="10">
    <location>
        <begin position="133"/>
        <end position="153"/>
    </location>
</feature>
<dbReference type="Proteomes" id="UP000032180">
    <property type="component" value="Chromosome 7"/>
</dbReference>
<evidence type="ECO:0000259" key="12">
    <source>
        <dbReference type="PROSITE" id="PS51192"/>
    </source>
</evidence>
<dbReference type="SMART" id="SM00184">
    <property type="entry name" value="RING"/>
    <property type="match status" value="1"/>
</dbReference>
<dbReference type="CDD" id="cd18793">
    <property type="entry name" value="SF2_C_SNF"/>
    <property type="match status" value="1"/>
</dbReference>
<dbReference type="PROSITE" id="PS00518">
    <property type="entry name" value="ZF_RING_1"/>
    <property type="match status" value="1"/>
</dbReference>
<dbReference type="InterPro" id="IPR013083">
    <property type="entry name" value="Znf_RING/FYVE/PHD"/>
</dbReference>
<dbReference type="InterPro" id="IPR001650">
    <property type="entry name" value="Helicase_C-like"/>
</dbReference>
<feature type="compositionally biased region" description="Acidic residues" evidence="10">
    <location>
        <begin position="133"/>
        <end position="142"/>
    </location>
</feature>
<dbReference type="PROSITE" id="PS50089">
    <property type="entry name" value="ZF_RING_2"/>
    <property type="match status" value="1"/>
</dbReference>
<evidence type="ECO:0000313" key="14">
    <source>
        <dbReference type="EnsemblPlants" id="LPERR07G13390.1"/>
    </source>
</evidence>
<keyword evidence="5" id="KW-0378">Hydrolase</keyword>
<dbReference type="SMART" id="SM00487">
    <property type="entry name" value="DEXDc"/>
    <property type="match status" value="1"/>
</dbReference>
<dbReference type="InterPro" id="IPR027417">
    <property type="entry name" value="P-loop_NTPase"/>
</dbReference>
<keyword evidence="4 9" id="KW-0863">Zinc-finger</keyword>
<dbReference type="Gene3D" id="3.40.50.10810">
    <property type="entry name" value="Tandem AAA-ATPase domain"/>
    <property type="match status" value="2"/>
</dbReference>
<evidence type="ECO:0000256" key="2">
    <source>
        <dbReference type="ARBA" id="ARBA00022723"/>
    </source>
</evidence>
<dbReference type="PROSITE" id="PS51194">
    <property type="entry name" value="HELICASE_CTER"/>
    <property type="match status" value="1"/>
</dbReference>
<dbReference type="PANTHER" id="PTHR45626:SF12">
    <property type="entry name" value="DNA REPAIR PROTEIN RAD16"/>
    <property type="match status" value="1"/>
</dbReference>
<evidence type="ECO:0000256" key="3">
    <source>
        <dbReference type="ARBA" id="ARBA00022741"/>
    </source>
</evidence>
<sequence>MPRRGASSGSTSRGRRRPREDEDEDEEVEEEDEVPSDDSADSDFVADTDEEAAAEDEYGDEFVSDRDDAAPAAPPGPPPLPLAVAMLRPQPKRQRKGKGKGKKGAGDDGPPLPWKVWEDANEKWLDEREVEDLAAAADEGEPSESPAAAVPTAEPAPEVVLPLLRFQKEWLAWALAQEASPSRGGILADEMGMGKTIQGISLVLTARRLRPPQRPASSSSLRWAGCTLVVCPVVAVIQWAQEIERHTAEGTARVLVYHGARRVGQKYDFNKYDFVITTYSTIEADYRKHIMPPKIRCHYCEKLFYPNKLKVHLKYFCGPDAQRTEKQAKQESRKWGSSKKKTWKKRAQKNDGSDGEDFEDDEEGSGSQSRGKSPLHTVRWERIILDEAHFIKDRRCNTAKAIFALESEYKWALSGTPLQNRVGELYSLIRFLQIFPYSNYLCKDCKCEILDTLLKKQCDCGHSSVRHFCWWNKYITRPIQYGSASHDGRRAMVLLKEKVLKGIVLRRTKKGRAADLALPPKIVTLRRDSFDKNEMEFYEALYTQSRTQFDSYVDAGTLMNNYAHIFDLLTRLRQAVDHPYLVAYSKTAEHKNEGIGTMESQCGICHNLTEDAVATSCEHVFCKNCLIDYSATLGNVSCPSCSVPLTVDLTTQSSGEKLTANMKGGKRSGILGRLQNLADFKTSTKIDALSGIKCVQLNGKMNIVEKGKAIDTFTNDPDCRIFLMSLKAGGVALNLTVASHVKRIAASPFYLLSPESPEHSKQAIELVFLMDPWWNPAVESQAQDRIHRIGQFKPIRSMRFVIKDTVEERILQLQEKKRLVFEGTVGDSPEAMSKLTEADLRFLFQN</sequence>
<evidence type="ECO:0000256" key="7">
    <source>
        <dbReference type="ARBA" id="ARBA00022833"/>
    </source>
</evidence>
<dbReference type="AlphaFoldDB" id="A0A0D9WZD0"/>
<organism evidence="14 15">
    <name type="scientific">Leersia perrieri</name>
    <dbReference type="NCBI Taxonomy" id="77586"/>
    <lineage>
        <taxon>Eukaryota</taxon>
        <taxon>Viridiplantae</taxon>
        <taxon>Streptophyta</taxon>
        <taxon>Embryophyta</taxon>
        <taxon>Tracheophyta</taxon>
        <taxon>Spermatophyta</taxon>
        <taxon>Magnoliopsida</taxon>
        <taxon>Liliopsida</taxon>
        <taxon>Poales</taxon>
        <taxon>Poaceae</taxon>
        <taxon>BOP clade</taxon>
        <taxon>Oryzoideae</taxon>
        <taxon>Oryzeae</taxon>
        <taxon>Oryzinae</taxon>
        <taxon>Leersia</taxon>
    </lineage>
</organism>
<evidence type="ECO:0000256" key="1">
    <source>
        <dbReference type="ARBA" id="ARBA00008438"/>
    </source>
</evidence>
<feature type="domain" description="RING-type" evidence="11">
    <location>
        <begin position="602"/>
        <end position="642"/>
    </location>
</feature>
<accession>A0A0D9WZD0</accession>
<comment type="similarity">
    <text evidence="1">Belongs to the SNF2/RAD54 helicase family. RAD16 subfamily.</text>
</comment>
<evidence type="ECO:0000256" key="9">
    <source>
        <dbReference type="PROSITE-ProRule" id="PRU00175"/>
    </source>
</evidence>
<keyword evidence="15" id="KW-1185">Reference proteome</keyword>
<dbReference type="Pfam" id="PF00176">
    <property type="entry name" value="SNF2-rel_dom"/>
    <property type="match status" value="1"/>
</dbReference>
<name>A0A0D9WZD0_9ORYZ</name>
<dbReference type="InterPro" id="IPR014001">
    <property type="entry name" value="Helicase_ATP-bd"/>
</dbReference>
<dbReference type="InterPro" id="IPR001841">
    <property type="entry name" value="Znf_RING"/>
</dbReference>
<feature type="compositionally biased region" description="Low complexity" evidence="10">
    <location>
        <begin position="143"/>
        <end position="153"/>
    </location>
</feature>
<feature type="domain" description="Helicase C-terminal" evidence="13">
    <location>
        <begin position="654"/>
        <end position="836"/>
    </location>
</feature>
<feature type="compositionally biased region" description="Basic residues" evidence="10">
    <location>
        <begin position="336"/>
        <end position="347"/>
    </location>
</feature>
<dbReference type="InterPro" id="IPR049730">
    <property type="entry name" value="SNF2/RAD54-like_C"/>
</dbReference>